<dbReference type="PaxDb" id="2903-EOD22338"/>
<dbReference type="FunFam" id="1.20.920.20:FF:000006">
    <property type="entry name" value="Dynein, axonemal, heavy chain 6"/>
    <property type="match status" value="1"/>
</dbReference>
<dbReference type="GO" id="GO:0005874">
    <property type="term" value="C:microtubule"/>
    <property type="evidence" value="ECO:0007669"/>
    <property type="project" value="UniProtKB-KW"/>
</dbReference>
<evidence type="ECO:0000256" key="12">
    <source>
        <dbReference type="SAM" id="Coils"/>
    </source>
</evidence>
<dbReference type="Pfam" id="PF18199">
    <property type="entry name" value="Dynein_C"/>
    <property type="match status" value="1"/>
</dbReference>
<feature type="domain" description="Dynein heavy chain AAA lid" evidence="18">
    <location>
        <begin position="1639"/>
        <end position="1779"/>
    </location>
</feature>
<dbReference type="InterPro" id="IPR043160">
    <property type="entry name" value="Dynein_C_barrel"/>
</dbReference>
<keyword evidence="2" id="KW-0963">Cytoplasm</keyword>
<dbReference type="FunFam" id="3.10.490.20:FF:000001">
    <property type="entry name" value="dynein heavy chain 7, axonemal"/>
    <property type="match status" value="1"/>
</dbReference>
<evidence type="ECO:0008006" key="22">
    <source>
        <dbReference type="Google" id="ProtNLM"/>
    </source>
</evidence>
<dbReference type="Proteomes" id="UP000013827">
    <property type="component" value="Unassembled WGS sequence"/>
</dbReference>
<dbReference type="Gene3D" id="6.10.140.1060">
    <property type="match status" value="1"/>
</dbReference>
<evidence type="ECO:0000259" key="13">
    <source>
        <dbReference type="Pfam" id="PF03028"/>
    </source>
</evidence>
<dbReference type="Pfam" id="PF18198">
    <property type="entry name" value="AAA_lid_11"/>
    <property type="match status" value="1"/>
</dbReference>
<dbReference type="InterPro" id="IPR027417">
    <property type="entry name" value="P-loop_NTPase"/>
</dbReference>
<dbReference type="FunFam" id="3.40.50.300:FF:002141">
    <property type="entry name" value="Dynein heavy chain"/>
    <property type="match status" value="1"/>
</dbReference>
<accession>A0A0D3JFQ3</accession>
<evidence type="ECO:0000256" key="4">
    <source>
        <dbReference type="ARBA" id="ARBA00022741"/>
    </source>
</evidence>
<evidence type="ECO:0000256" key="9">
    <source>
        <dbReference type="ARBA" id="ARBA00023175"/>
    </source>
</evidence>
<dbReference type="KEGG" id="ehx:EMIHUDRAFT_65110"/>
<evidence type="ECO:0000256" key="5">
    <source>
        <dbReference type="ARBA" id="ARBA00022840"/>
    </source>
</evidence>
<feature type="domain" description="Dynein heavy chain coiled coil stalk" evidence="14">
    <location>
        <begin position="648"/>
        <end position="993"/>
    </location>
</feature>
<dbReference type="Gene3D" id="3.40.50.300">
    <property type="entry name" value="P-loop containing nucleotide triphosphate hydrolases"/>
    <property type="match status" value="3"/>
</dbReference>
<feature type="domain" description="Dynein heavy chain AAA module D4" evidence="15">
    <location>
        <begin position="382"/>
        <end position="633"/>
    </location>
</feature>
<keyword evidence="6" id="KW-0243">Dynein</keyword>
<keyword evidence="4" id="KW-0547">Nucleotide-binding</keyword>
<keyword evidence="5" id="KW-0067">ATP-binding</keyword>
<comment type="subcellular location">
    <subcellularLocation>
        <location evidence="1">Cytoplasm</location>
        <location evidence="1">Cytoskeleton</location>
        <location evidence="1">Cilium axoneme</location>
    </subcellularLocation>
</comment>
<dbReference type="EnsemblProtists" id="EOD22338">
    <property type="protein sequence ID" value="EOD22338"/>
    <property type="gene ID" value="EMIHUDRAFT_65110"/>
</dbReference>
<evidence type="ECO:0000259" key="14">
    <source>
        <dbReference type="Pfam" id="PF12777"/>
    </source>
</evidence>
<dbReference type="GO" id="GO:0005930">
    <property type="term" value="C:axoneme"/>
    <property type="evidence" value="ECO:0007669"/>
    <property type="project" value="UniProtKB-SubCell"/>
</dbReference>
<dbReference type="PANTHER" id="PTHR22878:SF70">
    <property type="entry name" value="DYNEIN HEAVY CHAIN 2, AXONEMAL"/>
    <property type="match status" value="1"/>
</dbReference>
<dbReference type="InterPro" id="IPR026983">
    <property type="entry name" value="DHC"/>
</dbReference>
<proteinExistence type="predicted"/>
<evidence type="ECO:0000313" key="21">
    <source>
        <dbReference type="Proteomes" id="UP000013827"/>
    </source>
</evidence>
<keyword evidence="11" id="KW-0966">Cell projection</keyword>
<dbReference type="GO" id="GO:0030286">
    <property type="term" value="C:dynein complex"/>
    <property type="evidence" value="ECO:0007669"/>
    <property type="project" value="UniProtKB-KW"/>
</dbReference>
<organism evidence="20 21">
    <name type="scientific">Emiliania huxleyi (strain CCMP1516)</name>
    <dbReference type="NCBI Taxonomy" id="280463"/>
    <lineage>
        <taxon>Eukaryota</taxon>
        <taxon>Haptista</taxon>
        <taxon>Haptophyta</taxon>
        <taxon>Prymnesiophyceae</taxon>
        <taxon>Isochrysidales</taxon>
        <taxon>Noelaerhabdaceae</taxon>
        <taxon>Emiliania</taxon>
    </lineage>
</organism>
<dbReference type="Gene3D" id="1.10.8.1220">
    <property type="match status" value="1"/>
</dbReference>
<dbReference type="PANTHER" id="PTHR22878">
    <property type="entry name" value="DYNEIN HEAVY CHAIN 6, AXONEMAL-LIKE-RELATED"/>
    <property type="match status" value="1"/>
</dbReference>
<dbReference type="InterPro" id="IPR041589">
    <property type="entry name" value="DNAH3_AAA_lid_1"/>
</dbReference>
<keyword evidence="9" id="KW-0505">Motor protein</keyword>
<dbReference type="Pfam" id="PF12775">
    <property type="entry name" value="AAA_7"/>
    <property type="match status" value="1"/>
</dbReference>
<dbReference type="Gene3D" id="1.20.920.20">
    <property type="match status" value="1"/>
</dbReference>
<evidence type="ECO:0000259" key="19">
    <source>
        <dbReference type="Pfam" id="PF18199"/>
    </source>
</evidence>
<dbReference type="SUPFAM" id="SSF52540">
    <property type="entry name" value="P-loop containing nucleoside triphosphate hydrolases"/>
    <property type="match status" value="2"/>
</dbReference>
<dbReference type="FunFam" id="1.20.1270.280:FF:000001">
    <property type="entry name" value="dynein heavy chain 7, axonemal"/>
    <property type="match status" value="1"/>
</dbReference>
<dbReference type="GO" id="GO:0051959">
    <property type="term" value="F:dynein light intermediate chain binding"/>
    <property type="evidence" value="ECO:0007669"/>
    <property type="project" value="InterPro"/>
</dbReference>
<dbReference type="GO" id="GO:0008569">
    <property type="term" value="F:minus-end-directed microtubule motor activity"/>
    <property type="evidence" value="ECO:0007669"/>
    <property type="project" value="InterPro"/>
</dbReference>
<dbReference type="Pfam" id="PF03028">
    <property type="entry name" value="Dynein_heavy"/>
    <property type="match status" value="1"/>
</dbReference>
<dbReference type="Gene3D" id="1.20.920.30">
    <property type="match status" value="1"/>
</dbReference>
<evidence type="ECO:0000256" key="8">
    <source>
        <dbReference type="ARBA" id="ARBA00023069"/>
    </source>
</evidence>
<feature type="domain" description="Dynein heavy chain C-terminal" evidence="19">
    <location>
        <begin position="1788"/>
        <end position="2086"/>
    </location>
</feature>
<dbReference type="FunFam" id="1.10.8.1220:FF:000001">
    <property type="entry name" value="Dynein axonemal heavy chain 5"/>
    <property type="match status" value="1"/>
</dbReference>
<evidence type="ECO:0000256" key="3">
    <source>
        <dbReference type="ARBA" id="ARBA00022701"/>
    </source>
</evidence>
<dbReference type="Pfam" id="PF12781">
    <property type="entry name" value="AAA_9"/>
    <property type="match status" value="1"/>
</dbReference>
<evidence type="ECO:0000259" key="15">
    <source>
        <dbReference type="Pfam" id="PF12780"/>
    </source>
</evidence>
<dbReference type="Gene3D" id="1.10.8.720">
    <property type="entry name" value="Region D6 of dynein motor"/>
    <property type="match status" value="1"/>
</dbReference>
<dbReference type="RefSeq" id="XP_005774767.1">
    <property type="nucleotide sequence ID" value="XM_005774710.1"/>
</dbReference>
<dbReference type="OMA" id="MNIASIW"/>
<dbReference type="FunFam" id="3.40.50.300:FF:000362">
    <property type="entry name" value="Dynein, axonemal, heavy chain 6"/>
    <property type="match status" value="1"/>
</dbReference>
<dbReference type="InterPro" id="IPR042219">
    <property type="entry name" value="AAA_lid_11_sf"/>
</dbReference>
<keyword evidence="10" id="KW-0206">Cytoskeleton</keyword>
<feature type="domain" description="Dynein heavy chain ATP-binding dynein motor region" evidence="16">
    <location>
        <begin position="1025"/>
        <end position="1246"/>
    </location>
</feature>
<dbReference type="FunFam" id="3.40.50.300:FF:000223">
    <property type="entry name" value="Dynein heavy chain 3, axonemal"/>
    <property type="match status" value="1"/>
</dbReference>
<feature type="domain" description="Dynein heavy chain region D6 P-loop" evidence="13">
    <location>
        <begin position="1493"/>
        <end position="1604"/>
    </location>
</feature>
<evidence type="ECO:0000256" key="6">
    <source>
        <dbReference type="ARBA" id="ARBA00023017"/>
    </source>
</evidence>
<evidence type="ECO:0000313" key="20">
    <source>
        <dbReference type="EnsemblProtists" id="EOD22338"/>
    </source>
</evidence>
<dbReference type="InterPro" id="IPR024317">
    <property type="entry name" value="Dynein_heavy_chain_D4_dom"/>
</dbReference>
<dbReference type="Pfam" id="PF17857">
    <property type="entry name" value="AAA_lid_1"/>
    <property type="match status" value="1"/>
</dbReference>
<dbReference type="GO" id="GO:0007018">
    <property type="term" value="P:microtubule-based movement"/>
    <property type="evidence" value="ECO:0007669"/>
    <property type="project" value="InterPro"/>
</dbReference>
<dbReference type="STRING" id="2903.R1CHM5"/>
<evidence type="ECO:0000256" key="7">
    <source>
        <dbReference type="ARBA" id="ARBA00023054"/>
    </source>
</evidence>
<dbReference type="Pfam" id="PF12777">
    <property type="entry name" value="MT"/>
    <property type="match status" value="1"/>
</dbReference>
<keyword evidence="3" id="KW-0493">Microtubule</keyword>
<reference evidence="20" key="2">
    <citation type="submission" date="2024-10" db="UniProtKB">
        <authorList>
            <consortium name="EnsemblProtists"/>
        </authorList>
    </citation>
    <scope>IDENTIFICATION</scope>
</reference>
<dbReference type="Gene3D" id="3.10.490.20">
    <property type="match status" value="1"/>
</dbReference>
<feature type="coiled-coil region" evidence="12">
    <location>
        <begin position="880"/>
        <end position="942"/>
    </location>
</feature>
<evidence type="ECO:0000259" key="16">
    <source>
        <dbReference type="Pfam" id="PF12781"/>
    </source>
</evidence>
<keyword evidence="7 12" id="KW-0175">Coiled coil</keyword>
<protein>
    <recommendedName>
        <fullName evidence="22">Dynein heavy chain</fullName>
    </recommendedName>
</protein>
<dbReference type="Pfam" id="PF12780">
    <property type="entry name" value="AAA_8"/>
    <property type="match status" value="1"/>
</dbReference>
<dbReference type="GO" id="GO:0005524">
    <property type="term" value="F:ATP binding"/>
    <property type="evidence" value="ECO:0007669"/>
    <property type="project" value="UniProtKB-KW"/>
</dbReference>
<evidence type="ECO:0000256" key="2">
    <source>
        <dbReference type="ARBA" id="ARBA00022490"/>
    </source>
</evidence>
<dbReference type="Gene3D" id="1.20.1270.280">
    <property type="match status" value="1"/>
</dbReference>
<sequence length="2091" mass="235729">METITREESQISPTAEFSSIIVPTLDTARYTALLHTLLDYNRPLLYVGPTGTGKTAYVQRHILSLPAEQWSSAFVNFSAQTSANQAQDIIDAKVDKRRKGVFGPPLGRRLAVFVDDLNMPSLEVYGAQPPIELLRQWMDHGGWFDRKENSFRKIVDLTFVAAMGPPGGGRNPVTPRYMRHFNIIAYTAFDDASMQRIFQTILEWWLRKEQFGADYMRMATSVVGATIDAYKESIANLLPTPSKSHYTFNLRDVARVVQGLLLTNVEDYTGPSDMIMAWCHELNRVFYDRLTDMDDCAWFREMLVGLCTKHFQQPVSKLFEERGLPLGSTGDVDDDSLRRLIYCNFAVPKGKRTYRRVESTEGLQSTMSTFLDDYNAVSSKPMKLVLFLFAMEHVCRISRVLQMPRGNVLLAGVGGSGRQSATRLAAYICDMDVFTIEVSKSYSMADWREDLKAVLRLAGMQGKGTVKDEAYLEDINGLLNAGEVPNLFPADEKAQICDGVREAARQNEREGDGSMTTMFAYFVERCRDLLHICLAMSPIGDAFRRRLRMFPSLINCCTIDWFRAWPADALDAVASTFLEEVEMETDVRSSVVEMCKTFQIQTRDLAEKFGREERRMAYVTPTSYLELIQTFQTVLAEKRREVDLVRRRYDNGLDQLNGAAEAVVKMQEELTDLKPKLVVAKEETETMQVQIDKEVKEVIEPKKEVVQAEEAATNEVAMRAKGMKEECEADLAEAIPALNSAIKALDTIKKADIDLVKNMGSPPAGVKLTLEAICVMKDVKPDKVKDPDNPAKSLLDYFGPGKKLLMDSKAFVDSLKSYDKDNIPPKIIKVIREQYCTNDDFLPEKIAKASSACEGLCKWVRAMEIYDRVAKVVAPKKEKLKEAEAEYAEAMAGLSVKQAELKEVMDKLAAMEDKLKELAQTKEELEAKYEDCNAKLERAEKLMSGLGGEKQRWGEISASLGPKYDRLVGDVLLSSAVIAYLGPFTIPFRREAIAGWQRLCDEKQVPMSERFDLQEIVGDPVAIRGWNLQGLPTDSFSIDNGIIISVARRWPLMIDPQGQANKWIRKKEAEAGLLVIKLTQSDYLRTLENAIQFGKPVLCENVLEALDPALEPLLVKQTFKQGGVECIRLGDATIEYSREFKFYITSKLRNPHYLPELQVKVTLLNFMITPAGLEDQLLGIVVSQERPDLAEEKSRLVLEAAANKKQLKEIEDQILEVLSSGEGGSILEDATAINILTAAKTLGNEISEKQQVAEETEIKIDEARAGYKPVAYRTSLLFFCIASLADIDPMYQYSLEWFINLFVRAIADSEPSADLPVRLENLNSFFQDFLYRNICRSLFERDKLSFSMLLCAALLMGYDRLDADEWRQLLTGGVLLNADKAPRNPQPWLDDKLWESVLTVAQLPAFSELPAKIAENGEAYRAFLEHPEPHLAYDCLPEYVQSMSAFQKLLVLRTLRLDKLVPGISQFVAGELGQRYIEPPPFDLEGTFQDSSSTTPLIFILSPGVDPMLSLLKFAESKGRKVDSISLGQGQGPHAEQLVASGQKEGYWIVLQNCHLYVSWMITLERLVEEMDPKKVHKNFRLWLTSYPSPHFPVLILQNGVKMTNEPPKGLRANMIQSYLADPISDPEFFDRCQKQPQWRRMLFGLCFLHAWLQERRKYGPLGWNIPYEFNESDLRISVRQLQMFLDSYDETPLAALNYLTAECNYGGRVTDDKDRRTLVTAVLNIYCPQILEDGYRLSASGMYVVPTDALDSHEATVEYIRQWPPVAKPEVFGLHENADITKDLGEVDLMLKTMLLTQAQSGGGGGGGGKSTDDVVAEISGEILGKLPSNFDMEVAARRYPVVYSESMNTVLRQELQRFNKLTSKIRSSLLELGKALKGLVVMSADLESIASAMFVNQVPESWAKVSYPSLKPLSAYVTELLERLEFFSTWLEEGNPVCYPMPHFFFVQAFMTGALQNYARKYTLPIDTVEFDFHFFWEAPTAKPEDGVHTSGLFVEGARMGDEKVQLEESQPKVLFSPMTYVQLLPVQSDKLSTYPHYECPVYRTTARRGTLSTTGHSTNFVMFMRLPTDQPSSHWIARGVALINSLAT</sequence>
<dbReference type="FunFam" id="1.10.8.720:FF:000001">
    <property type="entry name" value="dynein heavy chain 7, axonemal"/>
    <property type="match status" value="1"/>
</dbReference>
<reference evidence="21" key="1">
    <citation type="journal article" date="2013" name="Nature">
        <title>Pan genome of the phytoplankton Emiliania underpins its global distribution.</title>
        <authorList>
            <person name="Read B.A."/>
            <person name="Kegel J."/>
            <person name="Klute M.J."/>
            <person name="Kuo A."/>
            <person name="Lefebvre S.C."/>
            <person name="Maumus F."/>
            <person name="Mayer C."/>
            <person name="Miller J."/>
            <person name="Monier A."/>
            <person name="Salamov A."/>
            <person name="Young J."/>
            <person name="Aguilar M."/>
            <person name="Claverie J.M."/>
            <person name="Frickenhaus S."/>
            <person name="Gonzalez K."/>
            <person name="Herman E.K."/>
            <person name="Lin Y.C."/>
            <person name="Napier J."/>
            <person name="Ogata H."/>
            <person name="Sarno A.F."/>
            <person name="Shmutz J."/>
            <person name="Schroeder D."/>
            <person name="de Vargas C."/>
            <person name="Verret F."/>
            <person name="von Dassow P."/>
            <person name="Valentin K."/>
            <person name="Van de Peer Y."/>
            <person name="Wheeler G."/>
            <person name="Dacks J.B."/>
            <person name="Delwiche C.F."/>
            <person name="Dyhrman S.T."/>
            <person name="Glockner G."/>
            <person name="John U."/>
            <person name="Richards T."/>
            <person name="Worden A.Z."/>
            <person name="Zhang X."/>
            <person name="Grigoriev I.V."/>
            <person name="Allen A.E."/>
            <person name="Bidle K."/>
            <person name="Borodovsky M."/>
            <person name="Bowler C."/>
            <person name="Brownlee C."/>
            <person name="Cock J.M."/>
            <person name="Elias M."/>
            <person name="Gladyshev V.N."/>
            <person name="Groth M."/>
            <person name="Guda C."/>
            <person name="Hadaegh A."/>
            <person name="Iglesias-Rodriguez M.D."/>
            <person name="Jenkins J."/>
            <person name="Jones B.M."/>
            <person name="Lawson T."/>
            <person name="Leese F."/>
            <person name="Lindquist E."/>
            <person name="Lobanov A."/>
            <person name="Lomsadze A."/>
            <person name="Malik S.B."/>
            <person name="Marsh M.E."/>
            <person name="Mackinder L."/>
            <person name="Mock T."/>
            <person name="Mueller-Roeber B."/>
            <person name="Pagarete A."/>
            <person name="Parker M."/>
            <person name="Probert I."/>
            <person name="Quesneville H."/>
            <person name="Raines C."/>
            <person name="Rensing S.A."/>
            <person name="Riano-Pachon D.M."/>
            <person name="Richier S."/>
            <person name="Rokitta S."/>
            <person name="Shiraiwa Y."/>
            <person name="Soanes D.M."/>
            <person name="van der Giezen M."/>
            <person name="Wahlund T.M."/>
            <person name="Williams B."/>
            <person name="Wilson W."/>
            <person name="Wolfe G."/>
            <person name="Wurch L.L."/>
        </authorList>
    </citation>
    <scope>NUCLEOTIDE SEQUENCE</scope>
</reference>
<evidence type="ECO:0000259" key="18">
    <source>
        <dbReference type="Pfam" id="PF18198"/>
    </source>
</evidence>
<dbReference type="SUPFAM" id="SSF90257">
    <property type="entry name" value="Myosin rod fragments"/>
    <property type="match status" value="1"/>
</dbReference>
<dbReference type="GeneID" id="17267885"/>
<dbReference type="FunFam" id="1.20.920.30:FF:000002">
    <property type="entry name" value="Dynein axonemal heavy chain 3"/>
    <property type="match status" value="1"/>
</dbReference>
<evidence type="ECO:0000256" key="10">
    <source>
        <dbReference type="ARBA" id="ARBA00023212"/>
    </source>
</evidence>
<dbReference type="eggNOG" id="KOG3595">
    <property type="taxonomic scope" value="Eukaryota"/>
</dbReference>
<dbReference type="GO" id="GO:0045505">
    <property type="term" value="F:dynein intermediate chain binding"/>
    <property type="evidence" value="ECO:0007669"/>
    <property type="project" value="InterPro"/>
</dbReference>
<dbReference type="InterPro" id="IPR024743">
    <property type="entry name" value="Dynein_HC_stalk"/>
</dbReference>
<evidence type="ECO:0000259" key="17">
    <source>
        <dbReference type="Pfam" id="PF17857"/>
    </source>
</evidence>
<evidence type="ECO:0000256" key="11">
    <source>
        <dbReference type="ARBA" id="ARBA00023273"/>
    </source>
</evidence>
<keyword evidence="8" id="KW-0969">Cilium</keyword>
<name>A0A0D3JFQ3_EMIH1</name>
<dbReference type="InterPro" id="IPR004273">
    <property type="entry name" value="Dynein_heavy_D6_P-loop"/>
</dbReference>
<keyword evidence="21" id="KW-1185">Reference proteome</keyword>
<dbReference type="InterPro" id="IPR035706">
    <property type="entry name" value="AAA_9"/>
</dbReference>
<evidence type="ECO:0000256" key="1">
    <source>
        <dbReference type="ARBA" id="ARBA00004430"/>
    </source>
</evidence>
<feature type="domain" description="Dynein heavy chain 3 AAA+ lid" evidence="17">
    <location>
        <begin position="230"/>
        <end position="311"/>
    </location>
</feature>
<dbReference type="InterPro" id="IPR041658">
    <property type="entry name" value="AAA_lid_11"/>
</dbReference>
<dbReference type="HOGENOM" id="CLU_000038_3_1_1"/>
<dbReference type="InterPro" id="IPR041228">
    <property type="entry name" value="Dynein_C"/>
</dbReference>